<feature type="region of interest" description="Disordered" evidence="1">
    <location>
        <begin position="139"/>
        <end position="281"/>
    </location>
</feature>
<evidence type="ECO:0000256" key="1">
    <source>
        <dbReference type="SAM" id="MobiDB-lite"/>
    </source>
</evidence>
<dbReference type="EMBL" id="JAUSWJ010000001">
    <property type="protein sequence ID" value="MDQ0514620.1"/>
    <property type="molecule type" value="Genomic_DNA"/>
</dbReference>
<reference evidence="2 3" key="1">
    <citation type="submission" date="2023-07" db="EMBL/GenBank/DDBJ databases">
        <title>Genomic Encyclopedia of Type Strains, Phase IV (KMG-IV): sequencing the most valuable type-strain genomes for metagenomic binning, comparative biology and taxonomic classification.</title>
        <authorList>
            <person name="Goeker M."/>
        </authorList>
    </citation>
    <scope>NUCLEOTIDE SEQUENCE [LARGE SCALE GENOMIC DNA]</scope>
    <source>
        <strain evidence="2 3">B1-1</strain>
    </source>
</reference>
<gene>
    <name evidence="2" type="ORF">QO015_000233</name>
</gene>
<keyword evidence="3" id="KW-1185">Reference proteome</keyword>
<feature type="compositionally biased region" description="Basic and acidic residues" evidence="1">
    <location>
        <begin position="191"/>
        <end position="210"/>
    </location>
</feature>
<evidence type="ECO:0008006" key="4">
    <source>
        <dbReference type="Google" id="ProtNLM"/>
    </source>
</evidence>
<dbReference type="RefSeq" id="WP_266282019.1">
    <property type="nucleotide sequence ID" value="NZ_JAPKNF010000001.1"/>
</dbReference>
<protein>
    <recommendedName>
        <fullName evidence="4">RDD family protein</fullName>
    </recommendedName>
</protein>
<organism evidence="2 3">
    <name type="scientific">Kaistia geumhonensis</name>
    <dbReference type="NCBI Taxonomy" id="410839"/>
    <lineage>
        <taxon>Bacteria</taxon>
        <taxon>Pseudomonadati</taxon>
        <taxon>Pseudomonadota</taxon>
        <taxon>Alphaproteobacteria</taxon>
        <taxon>Hyphomicrobiales</taxon>
        <taxon>Kaistiaceae</taxon>
        <taxon>Kaistia</taxon>
    </lineage>
</organism>
<dbReference type="Proteomes" id="UP001223743">
    <property type="component" value="Unassembled WGS sequence"/>
</dbReference>
<accession>A0ABU0M190</accession>
<feature type="compositionally biased region" description="Basic and acidic residues" evidence="1">
    <location>
        <begin position="139"/>
        <end position="152"/>
    </location>
</feature>
<evidence type="ECO:0000313" key="2">
    <source>
        <dbReference type="EMBL" id="MDQ0514620.1"/>
    </source>
</evidence>
<evidence type="ECO:0000313" key="3">
    <source>
        <dbReference type="Proteomes" id="UP001223743"/>
    </source>
</evidence>
<feature type="compositionally biased region" description="Low complexity" evidence="1">
    <location>
        <begin position="225"/>
        <end position="249"/>
    </location>
</feature>
<sequence>MRSLANLTRPEGDPKILASGPSAVPAADRLAKGLGWFSIGLGLTQLFVPHVLTRTLGLKGREGLMRVFGAREIASGVLTLSTERQTGMTSRVVGDMLDLAVLGVALGSDNRKRSNVGAALAMTAGLTLIDLAVRKALADTHGRRGRPRDYADRSGFPSKPHGSDDHKARDGKSEGTKSENDNLKSPGSDGTKSEGLKSEGAKSEHIKSEQPKSAGSISGVGSGGVKPSSGQPGTSQGHTSPTSAPASPSDQGASKPSGATTDSGPSGGPVSFQEPPASNSQ</sequence>
<comment type="caution">
    <text evidence="2">The sequence shown here is derived from an EMBL/GenBank/DDBJ whole genome shotgun (WGS) entry which is preliminary data.</text>
</comment>
<feature type="compositionally biased region" description="Basic and acidic residues" evidence="1">
    <location>
        <begin position="161"/>
        <end position="182"/>
    </location>
</feature>
<feature type="compositionally biased region" description="Polar residues" evidence="1">
    <location>
        <begin position="250"/>
        <end position="264"/>
    </location>
</feature>
<proteinExistence type="predicted"/>
<name>A0ABU0M190_9HYPH</name>